<dbReference type="GO" id="GO:0055130">
    <property type="term" value="P:D-alanine catabolic process"/>
    <property type="evidence" value="ECO:0007669"/>
    <property type="project" value="TreeGrafter"/>
</dbReference>
<evidence type="ECO:0000313" key="5">
    <source>
        <dbReference type="Proteomes" id="UP000322110"/>
    </source>
</evidence>
<comment type="similarity">
    <text evidence="1">Belongs to the DadA oxidoreductase family.</text>
</comment>
<dbReference type="GO" id="GO:0008718">
    <property type="term" value="F:D-amino-acid dehydrogenase activity"/>
    <property type="evidence" value="ECO:0007669"/>
    <property type="project" value="TreeGrafter"/>
</dbReference>
<keyword evidence="5" id="KW-1185">Reference proteome</keyword>
<feature type="domain" description="FAD dependent oxidoreductase" evidence="3">
    <location>
        <begin position="19"/>
        <end position="412"/>
    </location>
</feature>
<gene>
    <name evidence="4" type="ORF">F0Q34_11695</name>
</gene>
<dbReference type="PANTHER" id="PTHR13847:SF280">
    <property type="entry name" value="D-AMINO ACID DEHYDROGENASE"/>
    <property type="match status" value="1"/>
</dbReference>
<evidence type="ECO:0000259" key="3">
    <source>
        <dbReference type="Pfam" id="PF01266"/>
    </source>
</evidence>
<protein>
    <submittedName>
        <fullName evidence="4">FAD-binding oxidoreductase</fullName>
    </submittedName>
</protein>
<dbReference type="InterPro" id="IPR036188">
    <property type="entry name" value="FAD/NAD-bd_sf"/>
</dbReference>
<proteinExistence type="inferred from homology"/>
<dbReference type="PANTHER" id="PTHR13847">
    <property type="entry name" value="SARCOSINE DEHYDROGENASE-RELATED"/>
    <property type="match status" value="1"/>
</dbReference>
<dbReference type="GO" id="GO:0005886">
    <property type="term" value="C:plasma membrane"/>
    <property type="evidence" value="ECO:0007669"/>
    <property type="project" value="TreeGrafter"/>
</dbReference>
<dbReference type="Proteomes" id="UP000322110">
    <property type="component" value="Unassembled WGS sequence"/>
</dbReference>
<accession>A0A5B2TFN4</accession>
<comment type="caution">
    <text evidence="4">The sequence shown here is derived from an EMBL/GenBank/DDBJ whole genome shotgun (WGS) entry which is preliminary data.</text>
</comment>
<dbReference type="OrthoDB" id="9787190at2"/>
<dbReference type="RefSeq" id="WP_149812389.1">
    <property type="nucleotide sequence ID" value="NZ_VUKA01000004.1"/>
</dbReference>
<organism evidence="4 5">
    <name type="scientific">Teichococcus oryzae</name>
    <dbReference type="NCBI Taxonomy" id="1608942"/>
    <lineage>
        <taxon>Bacteria</taxon>
        <taxon>Pseudomonadati</taxon>
        <taxon>Pseudomonadota</taxon>
        <taxon>Alphaproteobacteria</taxon>
        <taxon>Acetobacterales</taxon>
        <taxon>Roseomonadaceae</taxon>
        <taxon>Roseomonas</taxon>
    </lineage>
</organism>
<name>A0A5B2TFN4_9PROT</name>
<reference evidence="4 5" key="1">
    <citation type="journal article" date="2015" name="Int. J. Syst. Evol. Microbiol.">
        <title>Roseomonas oryzae sp. nov., isolated from paddy rhizosphere soil.</title>
        <authorList>
            <person name="Ramaprasad E.V."/>
            <person name="Sasikala Ch."/>
            <person name="Ramana Ch.V."/>
        </authorList>
    </citation>
    <scope>NUCLEOTIDE SEQUENCE [LARGE SCALE GENOMIC DNA]</scope>
    <source>
        <strain evidence="4 5">KCTC 42542</strain>
    </source>
</reference>
<evidence type="ECO:0000256" key="2">
    <source>
        <dbReference type="ARBA" id="ARBA00023002"/>
    </source>
</evidence>
<evidence type="ECO:0000313" key="4">
    <source>
        <dbReference type="EMBL" id="KAA2213277.1"/>
    </source>
</evidence>
<dbReference type="SUPFAM" id="SSF51905">
    <property type="entry name" value="FAD/NAD(P)-binding domain"/>
    <property type="match status" value="1"/>
</dbReference>
<dbReference type="GO" id="GO:0005737">
    <property type="term" value="C:cytoplasm"/>
    <property type="evidence" value="ECO:0007669"/>
    <property type="project" value="TreeGrafter"/>
</dbReference>
<dbReference type="Gene3D" id="3.50.50.60">
    <property type="entry name" value="FAD/NAD(P)-binding domain"/>
    <property type="match status" value="2"/>
</dbReference>
<dbReference type="EMBL" id="VUKA01000004">
    <property type="protein sequence ID" value="KAA2213277.1"/>
    <property type="molecule type" value="Genomic_DNA"/>
</dbReference>
<dbReference type="AlphaFoldDB" id="A0A5B2TFN4"/>
<keyword evidence="2" id="KW-0560">Oxidoreductase</keyword>
<evidence type="ECO:0000256" key="1">
    <source>
        <dbReference type="ARBA" id="ARBA00009410"/>
    </source>
</evidence>
<sequence>MSPPVDRIPSNERLPEAADVVVIGGGVAGIAAAYYLARKGHSVAVVEKGRVAGEQSSRNWGWVRQQNRDERELPLIRHSLELWGGLAAETGRDLGFRRTGLLYVTTERKDIEEWERWSELARGYQVHSRMLSAGEAQAMTPNCTRRWIGGVHSPTDGRAEPSRAVPALAEAARALGVTIHQQCAVRGLDLTAGRVSGVVTEKGRIRAGAVLCAGGAWSSLFCRQLGIDLPQAGVRSTVFATEAAPLITEGGLSTPGYVMRRRLDGGYTVSIRGRGRLELTPQGLRYARKFWPVFRKRAAGGVSIRIGRSFLTGPEALGGWGQGASPFEKTRVLDPAPDMAVVAEAMAQLQEAHPELAGLKVLHAWGGWIDNTPDAIPVISPVATLPGFFLSTGYSGHGFGIGPGAARLAADLIAGDTPVVDPRPFRYERLIDGSPLPPGPM</sequence>
<dbReference type="Pfam" id="PF01266">
    <property type="entry name" value="DAO"/>
    <property type="match status" value="1"/>
</dbReference>
<dbReference type="InterPro" id="IPR006076">
    <property type="entry name" value="FAD-dep_OxRdtase"/>
</dbReference>
<dbReference type="Gene3D" id="3.30.9.10">
    <property type="entry name" value="D-Amino Acid Oxidase, subunit A, domain 2"/>
    <property type="match status" value="2"/>
</dbReference>